<evidence type="ECO:0000256" key="2">
    <source>
        <dbReference type="ARBA" id="ARBA00004687"/>
    </source>
</evidence>
<evidence type="ECO:0000313" key="9">
    <source>
        <dbReference type="Ensembl" id="ENSSPUP00000007585.1"/>
    </source>
</evidence>
<protein>
    <submittedName>
        <fullName evidence="9">Phosphatidylinositol glycan anchor biosynthesis class C</fullName>
    </submittedName>
</protein>
<dbReference type="AlphaFoldDB" id="A0A8D0GEN7"/>
<evidence type="ECO:0000313" key="10">
    <source>
        <dbReference type="Proteomes" id="UP000694392"/>
    </source>
</evidence>
<dbReference type="Proteomes" id="UP000694392">
    <property type="component" value="Unplaced"/>
</dbReference>
<dbReference type="GO" id="GO:0006506">
    <property type="term" value="P:GPI anchor biosynthetic process"/>
    <property type="evidence" value="ECO:0007669"/>
    <property type="project" value="UniProtKB-UniPathway"/>
</dbReference>
<organism evidence="9 10">
    <name type="scientific">Sphenodon punctatus</name>
    <name type="common">Tuatara</name>
    <name type="synonym">Hatteria punctata</name>
    <dbReference type="NCBI Taxonomy" id="8508"/>
    <lineage>
        <taxon>Eukaryota</taxon>
        <taxon>Metazoa</taxon>
        <taxon>Chordata</taxon>
        <taxon>Craniata</taxon>
        <taxon>Vertebrata</taxon>
        <taxon>Euteleostomi</taxon>
        <taxon>Lepidosauria</taxon>
        <taxon>Sphenodontia</taxon>
        <taxon>Sphenodontidae</taxon>
        <taxon>Sphenodon</taxon>
    </lineage>
</organism>
<dbReference type="UniPathway" id="UPA00196"/>
<dbReference type="InterPro" id="IPR009450">
    <property type="entry name" value="Plno_GlcNAc_GPI2"/>
</dbReference>
<dbReference type="GO" id="GO:0000506">
    <property type="term" value="C:glycosylphosphatidylinositol-N-acetylglucosaminyltransferase (GPI-GnT) complex"/>
    <property type="evidence" value="ECO:0007669"/>
    <property type="project" value="Ensembl"/>
</dbReference>
<feature type="transmembrane region" description="Helical" evidence="8">
    <location>
        <begin position="198"/>
        <end position="215"/>
    </location>
</feature>
<sequence>VCAQLGISSRQHWQKVLYKRQPFPDNYVDQRFLEELRKNIHARKYQFWAVVFESSVVIQQLCSVCVFVVIWWYMDVGLLAPQLLFGAGLVLSLIGYVLFDAIDSGVGRKERGQTRWSDLKSSLVFVAFTYGFSPVLKTLTESVSTDTIYAMSVFMLLGHLIFFDYGANAAIVSSTLSLNMAIFASVCLASRLPRSLHAFVMVTFAIQIFALWPMLQKKLKAQNPCSYVGVTLLFALFALVGLLTISSVGAILFTLLLASISFLCPYCLIELQLLKDNIHGPWDEAEIKEDLSRFIS</sequence>
<dbReference type="OMA" id="STSYHAF"/>
<evidence type="ECO:0000256" key="5">
    <source>
        <dbReference type="ARBA" id="ARBA00022692"/>
    </source>
</evidence>
<evidence type="ECO:0000256" key="4">
    <source>
        <dbReference type="ARBA" id="ARBA00022502"/>
    </source>
</evidence>
<evidence type="ECO:0000256" key="3">
    <source>
        <dbReference type="ARBA" id="ARBA00008321"/>
    </source>
</evidence>
<proteinExistence type="inferred from homology"/>
<keyword evidence="10" id="KW-1185">Reference proteome</keyword>
<accession>A0A8D0GEN7</accession>
<keyword evidence="5 8" id="KW-0812">Transmembrane</keyword>
<feature type="transmembrane region" description="Helical" evidence="8">
    <location>
        <begin position="227"/>
        <end position="245"/>
    </location>
</feature>
<feature type="transmembrane region" description="Helical" evidence="8">
    <location>
        <begin position="119"/>
        <end position="136"/>
    </location>
</feature>
<feature type="transmembrane region" description="Helical" evidence="8">
    <location>
        <begin position="47"/>
        <end position="73"/>
    </location>
</feature>
<dbReference type="PIRSF" id="PIRSF016104">
    <property type="entry name" value="GPI2"/>
    <property type="match status" value="1"/>
</dbReference>
<comment type="subcellular location">
    <subcellularLocation>
        <location evidence="1">Membrane</location>
        <topology evidence="1">Multi-pass membrane protein</topology>
    </subcellularLocation>
</comment>
<dbReference type="Pfam" id="PF06432">
    <property type="entry name" value="GPI2"/>
    <property type="match status" value="1"/>
</dbReference>
<dbReference type="PANTHER" id="PTHR12982:SF0">
    <property type="entry name" value="PHOSPHATIDYLINOSITOL N-ACETYLGLUCOSAMINYLTRANSFERASE SUBUNIT C"/>
    <property type="match status" value="1"/>
</dbReference>
<name>A0A8D0GEN7_SPHPU</name>
<keyword evidence="4" id="KW-0337">GPI-anchor biosynthesis</keyword>
<reference evidence="9" key="2">
    <citation type="submission" date="2025-09" db="UniProtKB">
        <authorList>
            <consortium name="Ensembl"/>
        </authorList>
    </citation>
    <scope>IDENTIFICATION</scope>
</reference>
<feature type="transmembrane region" description="Helical" evidence="8">
    <location>
        <begin position="174"/>
        <end position="192"/>
    </location>
</feature>
<dbReference type="PANTHER" id="PTHR12982">
    <property type="entry name" value="PHOSPHATIDYLINOSITOL GLYCAN, CLASS C"/>
    <property type="match status" value="1"/>
</dbReference>
<gene>
    <name evidence="9" type="primary">PIGC</name>
</gene>
<feature type="transmembrane region" description="Helical" evidence="8">
    <location>
        <begin position="251"/>
        <end position="269"/>
    </location>
</feature>
<keyword evidence="6 8" id="KW-1133">Transmembrane helix</keyword>
<evidence type="ECO:0000256" key="8">
    <source>
        <dbReference type="SAM" id="Phobius"/>
    </source>
</evidence>
<comment type="similarity">
    <text evidence="3">Belongs to the PIGC family.</text>
</comment>
<dbReference type="Ensembl" id="ENSSPUT00000008080.1">
    <property type="protein sequence ID" value="ENSSPUP00000007585.1"/>
    <property type="gene ID" value="ENSSPUG00000005868.1"/>
</dbReference>
<comment type="pathway">
    <text evidence="2">Glycolipid biosynthesis; glycosylphosphatidylinositol-anchor biosynthesis.</text>
</comment>
<keyword evidence="7 8" id="KW-0472">Membrane</keyword>
<evidence type="ECO:0000256" key="6">
    <source>
        <dbReference type="ARBA" id="ARBA00022989"/>
    </source>
</evidence>
<dbReference type="GeneTree" id="ENSGT00390000005496"/>
<feature type="transmembrane region" description="Helical" evidence="8">
    <location>
        <begin position="79"/>
        <end position="99"/>
    </location>
</feature>
<reference evidence="9" key="1">
    <citation type="submission" date="2025-08" db="UniProtKB">
        <authorList>
            <consortium name="Ensembl"/>
        </authorList>
    </citation>
    <scope>IDENTIFICATION</scope>
</reference>
<feature type="transmembrane region" description="Helical" evidence="8">
    <location>
        <begin position="148"/>
        <end position="167"/>
    </location>
</feature>
<evidence type="ECO:0000256" key="7">
    <source>
        <dbReference type="ARBA" id="ARBA00023136"/>
    </source>
</evidence>
<evidence type="ECO:0000256" key="1">
    <source>
        <dbReference type="ARBA" id="ARBA00004141"/>
    </source>
</evidence>